<dbReference type="InterPro" id="IPR014729">
    <property type="entry name" value="Rossmann-like_a/b/a_fold"/>
</dbReference>
<dbReference type="InterPro" id="IPR012795">
    <property type="entry name" value="tRNA_Ile_lys_synt_N"/>
</dbReference>
<dbReference type="PANTHER" id="PTHR43033">
    <property type="entry name" value="TRNA(ILE)-LYSIDINE SYNTHASE-RELATED"/>
    <property type="match status" value="1"/>
</dbReference>
<dbReference type="PANTHER" id="PTHR43033:SF1">
    <property type="entry name" value="TRNA(ILE)-LYSIDINE SYNTHASE-RELATED"/>
    <property type="match status" value="1"/>
</dbReference>
<evidence type="ECO:0000313" key="10">
    <source>
        <dbReference type="EMBL" id="UOB20452.1"/>
    </source>
</evidence>
<evidence type="ECO:0000256" key="6">
    <source>
        <dbReference type="ARBA" id="ARBA00022840"/>
    </source>
</evidence>
<dbReference type="InterPro" id="IPR012796">
    <property type="entry name" value="Lysidine-tRNA-synth_C"/>
</dbReference>
<keyword evidence="3 8" id="KW-0436">Ligase</keyword>
<keyword evidence="6 8" id="KW-0067">ATP-binding</keyword>
<evidence type="ECO:0000256" key="7">
    <source>
        <dbReference type="ARBA" id="ARBA00048539"/>
    </source>
</evidence>
<dbReference type="InterPro" id="IPR012094">
    <property type="entry name" value="tRNA_Ile_lys_synt"/>
</dbReference>
<evidence type="ECO:0000256" key="3">
    <source>
        <dbReference type="ARBA" id="ARBA00022598"/>
    </source>
</evidence>
<evidence type="ECO:0000259" key="9">
    <source>
        <dbReference type="SMART" id="SM00977"/>
    </source>
</evidence>
<dbReference type="NCBIfam" id="TIGR02432">
    <property type="entry name" value="lysidine_TilS_N"/>
    <property type="match status" value="1"/>
</dbReference>
<comment type="function">
    <text evidence="8">Ligates lysine onto the cytidine present at position 34 of the AUA codon-specific tRNA(Ile) that contains the anticodon CAU, in an ATP-dependent manner. Cytidine is converted to lysidine, thus changing the amino acid specificity of the tRNA from methionine to isoleucine.</text>
</comment>
<dbReference type="NCBIfam" id="TIGR02433">
    <property type="entry name" value="lysidine_TilS_C"/>
    <property type="match status" value="1"/>
</dbReference>
<keyword evidence="2 8" id="KW-0963">Cytoplasm</keyword>
<reference evidence="10" key="2">
    <citation type="submission" date="2022-04" db="EMBL/GenBank/DDBJ databases">
        <title>Antimicrobial genetic elements in methicillin-resistant Macrococcus armenti.</title>
        <authorList>
            <person name="Keller J.E."/>
            <person name="Schwendener S."/>
            <person name="Pantucek R."/>
            <person name="Perreten V."/>
        </authorList>
    </citation>
    <scope>NUCLEOTIDE SEQUENCE</scope>
    <source>
        <strain evidence="10">CCM 2609</strain>
    </source>
</reference>
<keyword evidence="11" id="KW-1185">Reference proteome</keyword>
<evidence type="ECO:0000313" key="11">
    <source>
        <dbReference type="Proteomes" id="UP000830343"/>
    </source>
</evidence>
<dbReference type="Pfam" id="PF11734">
    <property type="entry name" value="TilS_C"/>
    <property type="match status" value="1"/>
</dbReference>
<dbReference type="RefSeq" id="WP_243365803.1">
    <property type="nucleotide sequence ID" value="NZ_CP094348.1"/>
</dbReference>
<dbReference type="CDD" id="cd01992">
    <property type="entry name" value="TilS_N"/>
    <property type="match status" value="1"/>
</dbReference>
<comment type="domain">
    <text evidence="8">The N-terminal region contains the highly conserved SGGXDS motif, predicted to be a P-loop motif involved in ATP binding.</text>
</comment>
<evidence type="ECO:0000256" key="5">
    <source>
        <dbReference type="ARBA" id="ARBA00022741"/>
    </source>
</evidence>
<feature type="binding site" evidence="8">
    <location>
        <begin position="16"/>
        <end position="21"/>
    </location>
    <ligand>
        <name>ATP</name>
        <dbReference type="ChEBI" id="CHEBI:30616"/>
    </ligand>
</feature>
<dbReference type="EMBL" id="CP094348">
    <property type="protein sequence ID" value="UOB20452.1"/>
    <property type="molecule type" value="Genomic_DNA"/>
</dbReference>
<evidence type="ECO:0000256" key="4">
    <source>
        <dbReference type="ARBA" id="ARBA00022694"/>
    </source>
</evidence>
<reference evidence="10" key="1">
    <citation type="submission" date="2022-03" db="EMBL/GenBank/DDBJ databases">
        <authorList>
            <person name="Vrbovska V."/>
            <person name="Kovarovic V."/>
            <person name="Botka T."/>
            <person name="Pantucek R."/>
        </authorList>
    </citation>
    <scope>NUCLEOTIDE SEQUENCE</scope>
    <source>
        <strain evidence="10">CCM 2609</strain>
    </source>
</reference>
<dbReference type="Gene3D" id="3.40.50.620">
    <property type="entry name" value="HUPs"/>
    <property type="match status" value="1"/>
</dbReference>
<keyword evidence="5 8" id="KW-0547">Nucleotide-binding</keyword>
<evidence type="ECO:0000256" key="8">
    <source>
        <dbReference type="HAMAP-Rule" id="MF_01161"/>
    </source>
</evidence>
<dbReference type="SMART" id="SM00977">
    <property type="entry name" value="TilS_C"/>
    <property type="match status" value="1"/>
</dbReference>
<name>A0ABY3ZV75_9STAP</name>
<feature type="domain" description="Lysidine-tRNA(Ile) synthetase C-terminal" evidence="9">
    <location>
        <begin position="335"/>
        <end position="395"/>
    </location>
</feature>
<accession>A0ABY3ZV75</accession>
<dbReference type="GO" id="GO:0032267">
    <property type="term" value="F:tRNA(Ile)-lysidine synthase activity"/>
    <property type="evidence" value="ECO:0007669"/>
    <property type="project" value="UniProtKB-EC"/>
</dbReference>
<gene>
    <name evidence="8 10" type="primary">tilS</name>
    <name evidence="10" type="ORF">MRZ06_10855</name>
</gene>
<dbReference type="EC" id="6.3.4.19" evidence="8"/>
<dbReference type="Proteomes" id="UP000830343">
    <property type="component" value="Chromosome"/>
</dbReference>
<organism evidence="10 11">
    <name type="scientific">Macrococcus armenti</name>
    <dbReference type="NCBI Taxonomy" id="2875764"/>
    <lineage>
        <taxon>Bacteria</taxon>
        <taxon>Bacillati</taxon>
        <taxon>Bacillota</taxon>
        <taxon>Bacilli</taxon>
        <taxon>Bacillales</taxon>
        <taxon>Staphylococcaceae</taxon>
        <taxon>Macrococcus</taxon>
    </lineage>
</organism>
<dbReference type="Pfam" id="PF01171">
    <property type="entry name" value="ATP_bind_3"/>
    <property type="match status" value="1"/>
</dbReference>
<comment type="similarity">
    <text evidence="8">Belongs to the tRNA(Ile)-lysidine synthase family.</text>
</comment>
<evidence type="ECO:0000256" key="2">
    <source>
        <dbReference type="ARBA" id="ARBA00022490"/>
    </source>
</evidence>
<proteinExistence type="inferred from homology"/>
<dbReference type="HAMAP" id="MF_01161">
    <property type="entry name" value="tRNA_Ile_lys_synt"/>
    <property type="match status" value="1"/>
</dbReference>
<keyword evidence="4 8" id="KW-0819">tRNA processing</keyword>
<comment type="catalytic activity">
    <reaction evidence="7 8">
        <text>cytidine(34) in tRNA(Ile2) + L-lysine + ATP = lysidine(34) in tRNA(Ile2) + AMP + diphosphate + H(+)</text>
        <dbReference type="Rhea" id="RHEA:43744"/>
        <dbReference type="Rhea" id="RHEA-COMP:10625"/>
        <dbReference type="Rhea" id="RHEA-COMP:10670"/>
        <dbReference type="ChEBI" id="CHEBI:15378"/>
        <dbReference type="ChEBI" id="CHEBI:30616"/>
        <dbReference type="ChEBI" id="CHEBI:32551"/>
        <dbReference type="ChEBI" id="CHEBI:33019"/>
        <dbReference type="ChEBI" id="CHEBI:82748"/>
        <dbReference type="ChEBI" id="CHEBI:83665"/>
        <dbReference type="ChEBI" id="CHEBI:456215"/>
        <dbReference type="EC" id="6.3.4.19"/>
    </reaction>
</comment>
<evidence type="ECO:0000256" key="1">
    <source>
        <dbReference type="ARBA" id="ARBA00004496"/>
    </source>
</evidence>
<comment type="subcellular location">
    <subcellularLocation>
        <location evidence="1 8">Cytoplasm</location>
    </subcellularLocation>
</comment>
<sequence length="404" mass="47514">MERFWDENDTIAIAVSGGVDSMVLLDKIRISRSYEQLYVLHVNHQLRTESIEEERMVQRYCEQHSIECIFYRIPEGTFDGKRSIQEPARKIRYDFFRRAAEEKAIDWILTAHHYDDQIETIMFRLLTNRFTFQSPRMHIVQGDKPCFGKPLIHYTKDALYEYAAKHHVPYMEDVSNHEVKYTRNYIRHEIIDHMEHANLSKENIMHVAEYIDDAQSLVAQVAERYEAEVEQNMVSRQCLMRENKLVQQYVIKALIHKVVINETISIRQIDEIIRVLKSDTTHASYVFGKHVLYITYEALTIKAITPITEAIHITSPGKYKFNDYIIKVNTLKSDIIIRSRQSGDTLLIDGHRQKVSRIMKDNKVPKHERQMMPIVLCEGAIIAVGNLKSNNHLMNQYITILKEY</sequence>
<dbReference type="SUPFAM" id="SSF56037">
    <property type="entry name" value="PheT/TilS domain"/>
    <property type="match status" value="1"/>
</dbReference>
<dbReference type="InterPro" id="IPR011063">
    <property type="entry name" value="TilS/TtcA_N"/>
</dbReference>
<dbReference type="SUPFAM" id="SSF52402">
    <property type="entry name" value="Adenine nucleotide alpha hydrolases-like"/>
    <property type="match status" value="1"/>
</dbReference>
<protein>
    <recommendedName>
        <fullName evidence="8">tRNA(Ile)-lysidine synthase</fullName>
        <ecNumber evidence="8">6.3.4.19</ecNumber>
    </recommendedName>
    <alternativeName>
        <fullName evidence="8">tRNA(Ile)-2-lysyl-cytidine synthase</fullName>
    </alternativeName>
    <alternativeName>
        <fullName evidence="8">tRNA(Ile)-lysidine synthetase</fullName>
    </alternativeName>
</protein>